<keyword evidence="5 17" id="KW-0812">Transmembrane</keyword>
<gene>
    <name evidence="19" type="ORF">QTP70_017757</name>
</gene>
<dbReference type="PANTHER" id="PTHR16228">
    <property type="entry name" value="DIVALENT CATION TRANSPORTER SOLUTE CARRIER FAMILY 41"/>
    <property type="match status" value="1"/>
</dbReference>
<comment type="catalytic activity">
    <reaction evidence="14">
        <text>Co(2+)(in) = Co(2+)(out)</text>
        <dbReference type="Rhea" id="RHEA:28578"/>
        <dbReference type="ChEBI" id="CHEBI:48828"/>
    </reaction>
</comment>
<evidence type="ECO:0000313" key="19">
    <source>
        <dbReference type="EMBL" id="KAK3526201.1"/>
    </source>
</evidence>
<comment type="catalytic activity">
    <reaction evidence="15">
        <text>Ni(2+)(in) = Ni(2+)(out)</text>
        <dbReference type="Rhea" id="RHEA:29831"/>
        <dbReference type="ChEBI" id="CHEBI:49786"/>
    </reaction>
</comment>
<comment type="function">
    <text evidence="16">Acts as a plasma-membrane magnesium transporter. Can also mediate the transport of other divalent metal cations in an order of Ba(2+) &gt; Ni(2+) &gt; Co(2+) &gt; Fe(2+) &gt; Mn(2+).</text>
</comment>
<feature type="transmembrane region" description="Helical" evidence="17">
    <location>
        <begin position="201"/>
        <end position="225"/>
    </location>
</feature>
<evidence type="ECO:0000256" key="1">
    <source>
        <dbReference type="ARBA" id="ARBA00004651"/>
    </source>
</evidence>
<dbReference type="PANTHER" id="PTHR16228:SF25">
    <property type="entry name" value="SOLUTE CARRIER FAMILY 41 MEMBER 2"/>
    <property type="match status" value="1"/>
</dbReference>
<evidence type="ECO:0000256" key="11">
    <source>
        <dbReference type="ARBA" id="ARBA00034269"/>
    </source>
</evidence>
<feature type="transmembrane region" description="Helical" evidence="17">
    <location>
        <begin position="284"/>
        <end position="305"/>
    </location>
</feature>
<accession>A0AAE0QN69</accession>
<keyword evidence="6" id="KW-0677">Repeat</keyword>
<keyword evidence="10 17" id="KW-0472">Membrane</keyword>
<evidence type="ECO:0000259" key="18">
    <source>
        <dbReference type="Pfam" id="PF01769"/>
    </source>
</evidence>
<evidence type="ECO:0000256" key="5">
    <source>
        <dbReference type="ARBA" id="ARBA00022692"/>
    </source>
</evidence>
<dbReference type="FunFam" id="1.10.357.20:FF:000001">
    <property type="entry name" value="Solute carrier family 41 member 2"/>
    <property type="match status" value="1"/>
</dbReference>
<keyword evidence="20" id="KW-1185">Reference proteome</keyword>
<feature type="domain" description="SLC41A/MgtE integral membrane" evidence="18">
    <location>
        <begin position="384"/>
        <end position="526"/>
    </location>
</feature>
<evidence type="ECO:0000256" key="9">
    <source>
        <dbReference type="ARBA" id="ARBA00023065"/>
    </source>
</evidence>
<feature type="domain" description="SLC41A/MgtE integral membrane" evidence="18">
    <location>
        <begin position="160"/>
        <end position="303"/>
    </location>
</feature>
<keyword evidence="4" id="KW-1003">Cell membrane</keyword>
<keyword evidence="9 17" id="KW-0406">Ion transport</keyword>
<dbReference type="SUPFAM" id="SSF161093">
    <property type="entry name" value="MgtE membrane domain-like"/>
    <property type="match status" value="2"/>
</dbReference>
<proteinExistence type="inferred from homology"/>
<dbReference type="InterPro" id="IPR045349">
    <property type="entry name" value="SLC41A1-3"/>
</dbReference>
<protein>
    <recommendedName>
        <fullName evidence="17">Solute carrier family 41 member</fullName>
    </recommendedName>
</protein>
<dbReference type="AlphaFoldDB" id="A0AAE0QN69"/>
<feature type="transmembrane region" description="Helical" evidence="17">
    <location>
        <begin position="441"/>
        <end position="460"/>
    </location>
</feature>
<feature type="transmembrane region" description="Helical" evidence="17">
    <location>
        <begin position="509"/>
        <end position="531"/>
    </location>
</feature>
<reference evidence="19" key="1">
    <citation type="submission" date="2023-06" db="EMBL/GenBank/DDBJ databases">
        <title>Male Hemibagrus guttatus genome.</title>
        <authorList>
            <person name="Bian C."/>
        </authorList>
    </citation>
    <scope>NUCLEOTIDE SEQUENCE</scope>
    <source>
        <strain evidence="19">Male_cb2023</strain>
        <tissue evidence="19">Muscle</tissue>
    </source>
</reference>
<feature type="transmembrane region" description="Helical" evidence="17">
    <location>
        <begin position="93"/>
        <end position="115"/>
    </location>
</feature>
<dbReference type="GO" id="GO:0022890">
    <property type="term" value="F:inorganic cation transmembrane transporter activity"/>
    <property type="evidence" value="ECO:0007669"/>
    <property type="project" value="UniProtKB-UniRule"/>
</dbReference>
<dbReference type="InterPro" id="IPR036739">
    <property type="entry name" value="SLC41_membr_dom_sf"/>
</dbReference>
<comment type="similarity">
    <text evidence="2 17">Belongs to the SLC41A transporter family.</text>
</comment>
<dbReference type="EMBL" id="JAUCMX010000013">
    <property type="protein sequence ID" value="KAK3526201.1"/>
    <property type="molecule type" value="Genomic_DNA"/>
</dbReference>
<evidence type="ECO:0000313" key="20">
    <source>
        <dbReference type="Proteomes" id="UP001274896"/>
    </source>
</evidence>
<evidence type="ECO:0000256" key="13">
    <source>
        <dbReference type="ARBA" id="ARBA00036243"/>
    </source>
</evidence>
<dbReference type="InterPro" id="IPR006667">
    <property type="entry name" value="SLC41_membr_dom"/>
</dbReference>
<evidence type="ECO:0000256" key="4">
    <source>
        <dbReference type="ARBA" id="ARBA00022475"/>
    </source>
</evidence>
<evidence type="ECO:0000256" key="14">
    <source>
        <dbReference type="ARBA" id="ARBA00036245"/>
    </source>
</evidence>
<evidence type="ECO:0000256" key="7">
    <source>
        <dbReference type="ARBA" id="ARBA00022842"/>
    </source>
</evidence>
<feature type="transmembrane region" description="Helical" evidence="17">
    <location>
        <begin position="231"/>
        <end position="247"/>
    </location>
</feature>
<evidence type="ECO:0000256" key="16">
    <source>
        <dbReference type="ARBA" id="ARBA00046252"/>
    </source>
</evidence>
<organism evidence="19 20">
    <name type="scientific">Hemibagrus guttatus</name>
    <dbReference type="NCBI Taxonomy" id="175788"/>
    <lineage>
        <taxon>Eukaryota</taxon>
        <taxon>Metazoa</taxon>
        <taxon>Chordata</taxon>
        <taxon>Craniata</taxon>
        <taxon>Vertebrata</taxon>
        <taxon>Euteleostomi</taxon>
        <taxon>Actinopterygii</taxon>
        <taxon>Neopterygii</taxon>
        <taxon>Teleostei</taxon>
        <taxon>Ostariophysi</taxon>
        <taxon>Siluriformes</taxon>
        <taxon>Bagridae</taxon>
        <taxon>Hemibagrus</taxon>
    </lineage>
</organism>
<dbReference type="Gene3D" id="1.10.357.20">
    <property type="entry name" value="SLC41 divalent cation transporters, integral membrane domain"/>
    <property type="match status" value="2"/>
</dbReference>
<comment type="caution">
    <text evidence="19">The sequence shown here is derived from an EMBL/GenBank/DDBJ whole genome shotgun (WGS) entry which is preliminary data.</text>
</comment>
<dbReference type="GO" id="GO:0005886">
    <property type="term" value="C:plasma membrane"/>
    <property type="evidence" value="ECO:0007669"/>
    <property type="project" value="UniProtKB-SubCell"/>
</dbReference>
<comment type="subcellular location">
    <subcellularLocation>
        <location evidence="1">Cell membrane</location>
        <topology evidence="1">Multi-pass membrane protein</topology>
    </subcellularLocation>
    <subcellularLocation>
        <location evidence="17">Membrane</location>
        <topology evidence="17">Multi-pass membrane protein</topology>
    </subcellularLocation>
</comment>
<evidence type="ECO:0000256" key="3">
    <source>
        <dbReference type="ARBA" id="ARBA00022448"/>
    </source>
</evidence>
<keyword evidence="7 17" id="KW-0460">Magnesium</keyword>
<keyword evidence="3 17" id="KW-0813">Transport</keyword>
<evidence type="ECO:0000256" key="17">
    <source>
        <dbReference type="RuleBase" id="RU369007"/>
    </source>
</evidence>
<feature type="transmembrane region" description="Helical" evidence="17">
    <location>
        <begin position="317"/>
        <end position="338"/>
    </location>
</feature>
<keyword evidence="8 17" id="KW-1133">Transmembrane helix</keyword>
<feature type="transmembrane region" description="Helical" evidence="17">
    <location>
        <begin position="350"/>
        <end position="368"/>
    </location>
</feature>
<comment type="catalytic activity">
    <reaction evidence="12">
        <text>Mn(2+)(in) = Mn(2+)(out)</text>
        <dbReference type="Rhea" id="RHEA:28699"/>
        <dbReference type="ChEBI" id="CHEBI:29035"/>
    </reaction>
</comment>
<dbReference type="Proteomes" id="UP001274896">
    <property type="component" value="Unassembled WGS sequence"/>
</dbReference>
<evidence type="ECO:0000256" key="8">
    <source>
        <dbReference type="ARBA" id="ARBA00022989"/>
    </source>
</evidence>
<evidence type="ECO:0000256" key="12">
    <source>
        <dbReference type="ARBA" id="ARBA00036173"/>
    </source>
</evidence>
<dbReference type="Pfam" id="PF01769">
    <property type="entry name" value="MgtE"/>
    <property type="match status" value="2"/>
</dbReference>
<evidence type="ECO:0000256" key="2">
    <source>
        <dbReference type="ARBA" id="ARBA00009749"/>
    </source>
</evidence>
<dbReference type="FunFam" id="1.10.357.20:FF:000002">
    <property type="entry name" value="Solute carrier family 41, member 2"/>
    <property type="match status" value="1"/>
</dbReference>
<dbReference type="GO" id="GO:0008324">
    <property type="term" value="F:monoatomic cation transmembrane transporter activity"/>
    <property type="evidence" value="ECO:0007669"/>
    <property type="project" value="UniProtKB-UniRule"/>
</dbReference>
<comment type="catalytic activity">
    <reaction evidence="11">
        <text>Mg(2+)(in) = Mg(2+)(out)</text>
        <dbReference type="Rhea" id="RHEA:29827"/>
        <dbReference type="ChEBI" id="CHEBI:18420"/>
    </reaction>
</comment>
<evidence type="ECO:0000256" key="15">
    <source>
        <dbReference type="ARBA" id="ARBA00036293"/>
    </source>
</evidence>
<comment type="catalytic activity">
    <reaction evidence="13">
        <text>Fe(2+)(in) = Fe(2+)(out)</text>
        <dbReference type="Rhea" id="RHEA:28486"/>
        <dbReference type="ChEBI" id="CHEBI:29033"/>
    </reaction>
</comment>
<comment type="function">
    <text evidence="17">Acts as a magnesium transporter.</text>
</comment>
<feature type="transmembrane region" description="Helical" evidence="17">
    <location>
        <begin position="472"/>
        <end position="497"/>
    </location>
</feature>
<dbReference type="GO" id="GO:0030001">
    <property type="term" value="P:metal ion transport"/>
    <property type="evidence" value="ECO:0007669"/>
    <property type="project" value="UniProtKB-UniRule"/>
</dbReference>
<sequence length="533" mass="58334">FLKTMDGGANQQEGKLTSALEVRDNESQNIPSLWYGGIDKCLGLTHIMTKTIDKTKSELDPLLPNDGLWISVHDEDKTSAGAQAMASESVCNMVLQILAPFLLAGFGTVMAGMLLDIVQVSMAEIWTHEVLFVNCQSDIFVCWWQHWDVFQNVTEIFILVPALLGMKGNLEMTLASRLSTVVNVGKINSSREKWKLIIGNLALKQVQATVLGFLAALAASVLGWILDEKLTINYTALLCCSIMWWLTDCQHDVISPPCHLLCIGIIMVGVIIGSKKTGINPDNIAAPIAASFGDLITLGLLAIISQRLFSCIDLYPYVIYVVCVILLCLTPVWVALSFCHSESHKLLYNGWEPIITAMVISSLGGLILDKTITDSNLGGAVVYTPVINGVGGNLAAIQSSRIATYLHFHCSLGSLPEDAKRCYCPFRMFYGKGYNNRTARVLLFLAIPGHVVFLFIIYLMQGASTSPTATFITLYLISALTQVFLLLCIADWMVHFLWKYGRDPDSFSIPYLTALGDLLGTGLLALCVFAVGD</sequence>
<name>A0AAE0QN69_9TELE</name>
<evidence type="ECO:0000256" key="6">
    <source>
        <dbReference type="ARBA" id="ARBA00022737"/>
    </source>
</evidence>
<feature type="transmembrane region" description="Helical" evidence="17">
    <location>
        <begin position="254"/>
        <end position="272"/>
    </location>
</feature>
<evidence type="ECO:0000256" key="10">
    <source>
        <dbReference type="ARBA" id="ARBA00023136"/>
    </source>
</evidence>
<feature type="non-terminal residue" evidence="19">
    <location>
        <position position="1"/>
    </location>
</feature>